<protein>
    <submittedName>
        <fullName evidence="6">Beta-glucosidase 11</fullName>
    </submittedName>
</protein>
<dbReference type="Proteomes" id="UP000653305">
    <property type="component" value="Unassembled WGS sequence"/>
</dbReference>
<dbReference type="InterPro" id="IPR001360">
    <property type="entry name" value="Glyco_hydro_1"/>
</dbReference>
<keyword evidence="7" id="KW-1185">Reference proteome</keyword>
<evidence type="ECO:0000313" key="7">
    <source>
        <dbReference type="Proteomes" id="UP000653305"/>
    </source>
</evidence>
<dbReference type="GO" id="GO:0005975">
    <property type="term" value="P:carbohydrate metabolic process"/>
    <property type="evidence" value="ECO:0007669"/>
    <property type="project" value="InterPro"/>
</dbReference>
<evidence type="ECO:0000256" key="4">
    <source>
        <dbReference type="RuleBase" id="RU003690"/>
    </source>
</evidence>
<organism evidence="6 7">
    <name type="scientific">Phtheirospermum japonicum</name>
    <dbReference type="NCBI Taxonomy" id="374723"/>
    <lineage>
        <taxon>Eukaryota</taxon>
        <taxon>Viridiplantae</taxon>
        <taxon>Streptophyta</taxon>
        <taxon>Embryophyta</taxon>
        <taxon>Tracheophyta</taxon>
        <taxon>Spermatophyta</taxon>
        <taxon>Magnoliopsida</taxon>
        <taxon>eudicotyledons</taxon>
        <taxon>Gunneridae</taxon>
        <taxon>Pentapetalae</taxon>
        <taxon>asterids</taxon>
        <taxon>lamiids</taxon>
        <taxon>Lamiales</taxon>
        <taxon>Orobanchaceae</taxon>
        <taxon>Orobanchaceae incertae sedis</taxon>
        <taxon>Phtheirospermum</taxon>
    </lineage>
</organism>
<evidence type="ECO:0000256" key="3">
    <source>
        <dbReference type="ARBA" id="ARBA00023180"/>
    </source>
</evidence>
<dbReference type="PRINTS" id="PR00131">
    <property type="entry name" value="GLHYDRLASE1"/>
</dbReference>
<dbReference type="Gene3D" id="3.20.20.80">
    <property type="entry name" value="Glycosidases"/>
    <property type="match status" value="1"/>
</dbReference>
<evidence type="ECO:0000256" key="2">
    <source>
        <dbReference type="ARBA" id="ARBA00022729"/>
    </source>
</evidence>
<comment type="caution">
    <text evidence="6">The sequence shown here is derived from an EMBL/GenBank/DDBJ whole genome shotgun (WGS) entry which is preliminary data.</text>
</comment>
<accession>A0A830BP33</accession>
<sequence>MARFCSILAPQIFLLLHLVTAVHGGEIYTRADFPADFVFGSGTSAPQAVGNIVCIHTFYDFVYEGAVFEDGRTPSIWDTFVHSGRSKGANGDVACDGYHKYKEDIRLMVDTGLEAFRISISWSRLIPNGRGPISKKGLKYYNNLITELTSNGIQAHVTLNHLDLPQALEDEYGGWLSRNIVKDFVDFADVCFKEFGDRVLYWTTINEANIAALGGYNEGLIAPGRCSRRSICAEGDSTTEPYTVVHNMLLAHSAVAKLYKKKYLATQNGKVGLNVYTLGIVPFTNSTQDVTATQRVIDFYIGWVINPLIFGDYPDVVKKRAQARIPAFTKQESEQVKGSVDFIGLNHYTTVYVKDDPSKKKDIQDFYADMAAEVIIKWDPDAPAFEYPVMPWGLKGLLEYLKQVYGNPPIYIQENGQMTKRNLTLNDTSRVEYLQAYIGGVLDAVRNGSNTKGYFLWTFLDCLELLNGYETSFGIYYVDLDDQELTRYQKLSAQWYSNFLKGKDSNMPNAITQVHGDQGWSQ</sequence>
<dbReference type="GO" id="GO:0008422">
    <property type="term" value="F:beta-glucosidase activity"/>
    <property type="evidence" value="ECO:0007669"/>
    <property type="project" value="TreeGrafter"/>
</dbReference>
<dbReference type="PANTHER" id="PTHR10353">
    <property type="entry name" value="GLYCOSYL HYDROLASE"/>
    <property type="match status" value="1"/>
</dbReference>
<dbReference type="PANTHER" id="PTHR10353:SF29">
    <property type="entry name" value="BETA-GLUCOSIDASE 11"/>
    <property type="match status" value="1"/>
</dbReference>
<dbReference type="EMBL" id="BMAC01000109">
    <property type="protein sequence ID" value="GFP85595.1"/>
    <property type="molecule type" value="Genomic_DNA"/>
</dbReference>
<keyword evidence="2 5" id="KW-0732">Signal</keyword>
<dbReference type="SUPFAM" id="SSF51445">
    <property type="entry name" value="(Trans)glycosidases"/>
    <property type="match status" value="1"/>
</dbReference>
<dbReference type="AlphaFoldDB" id="A0A830BP33"/>
<evidence type="ECO:0000256" key="5">
    <source>
        <dbReference type="SAM" id="SignalP"/>
    </source>
</evidence>
<reference evidence="6" key="1">
    <citation type="submission" date="2020-07" db="EMBL/GenBank/DDBJ databases">
        <title>Ethylene signaling mediates host invasion by parasitic plants.</title>
        <authorList>
            <person name="Yoshida S."/>
        </authorList>
    </citation>
    <scope>NUCLEOTIDE SEQUENCE</scope>
    <source>
        <strain evidence="6">Okayama</strain>
    </source>
</reference>
<evidence type="ECO:0000313" key="6">
    <source>
        <dbReference type="EMBL" id="GFP85595.1"/>
    </source>
</evidence>
<evidence type="ECO:0000256" key="1">
    <source>
        <dbReference type="ARBA" id="ARBA00010838"/>
    </source>
</evidence>
<feature type="chain" id="PRO_5032464381" evidence="5">
    <location>
        <begin position="25"/>
        <end position="522"/>
    </location>
</feature>
<keyword evidence="3" id="KW-0325">Glycoprotein</keyword>
<dbReference type="Pfam" id="PF00232">
    <property type="entry name" value="Glyco_hydro_1"/>
    <property type="match status" value="1"/>
</dbReference>
<comment type="similarity">
    <text evidence="1 4">Belongs to the glycosyl hydrolase 1 family.</text>
</comment>
<dbReference type="FunFam" id="3.20.20.80:FF:000069">
    <property type="entry name" value="Beta-glucosidase 1"/>
    <property type="match status" value="1"/>
</dbReference>
<proteinExistence type="inferred from homology"/>
<name>A0A830BP33_9LAMI</name>
<feature type="signal peptide" evidence="5">
    <location>
        <begin position="1"/>
        <end position="24"/>
    </location>
</feature>
<dbReference type="InterPro" id="IPR017853">
    <property type="entry name" value="GH"/>
</dbReference>
<gene>
    <name evidence="6" type="ORF">PHJA_000703200</name>
</gene>
<dbReference type="OrthoDB" id="65569at2759"/>